<protein>
    <submittedName>
        <fullName evidence="2">Uncharacterized protein</fullName>
    </submittedName>
</protein>
<organism evidence="2 3">
    <name type="scientific">Aeromonas caviae</name>
    <name type="common">Aeromonas punctata</name>
    <dbReference type="NCBI Taxonomy" id="648"/>
    <lineage>
        <taxon>Bacteria</taxon>
        <taxon>Pseudomonadati</taxon>
        <taxon>Pseudomonadota</taxon>
        <taxon>Gammaproteobacteria</taxon>
        <taxon>Aeromonadales</taxon>
        <taxon>Aeromonadaceae</taxon>
        <taxon>Aeromonas</taxon>
    </lineage>
</organism>
<dbReference type="Proteomes" id="UP000886934">
    <property type="component" value="Unassembled WGS sequence"/>
</dbReference>
<dbReference type="AlphaFoldDB" id="A0AA37CTX1"/>
<sequence length="131" mass="14613">MRQKMQNQQTECTIARLIHHRQCAQMPAHPLPHARLLGPHPGLGQHVRRDILGHKGPAGAETAKQQQLAARAHPHQQHTGLLAQRGHQPGGTKLVQQLVAWHQQGDAAVIGLRPFSFESLRHLLLLWCEPP</sequence>
<dbReference type="EMBL" id="BPNN01000005">
    <property type="protein sequence ID" value="GJA61949.1"/>
    <property type="molecule type" value="Genomic_DNA"/>
</dbReference>
<proteinExistence type="predicted"/>
<name>A0AA37CTX1_AERCA</name>
<feature type="region of interest" description="Disordered" evidence="1">
    <location>
        <begin position="55"/>
        <end position="89"/>
    </location>
</feature>
<reference evidence="2" key="1">
    <citation type="submission" date="2021-07" db="EMBL/GenBank/DDBJ databases">
        <title>Draft genome sequence of carbapenem-resistant Aeromonas spp. in Japan.</title>
        <authorList>
            <person name="Maehana S."/>
            <person name="Suzuki M."/>
            <person name="Kitasato H."/>
        </authorList>
    </citation>
    <scope>NUCLEOTIDE SEQUENCE</scope>
    <source>
        <strain evidence="2">KAM351</strain>
    </source>
</reference>
<evidence type="ECO:0000313" key="3">
    <source>
        <dbReference type="Proteomes" id="UP000886934"/>
    </source>
</evidence>
<comment type="caution">
    <text evidence="2">The sequence shown here is derived from an EMBL/GenBank/DDBJ whole genome shotgun (WGS) entry which is preliminary data.</text>
</comment>
<evidence type="ECO:0000313" key="2">
    <source>
        <dbReference type="EMBL" id="GJA61949.1"/>
    </source>
</evidence>
<evidence type="ECO:0000256" key="1">
    <source>
        <dbReference type="SAM" id="MobiDB-lite"/>
    </source>
</evidence>
<accession>A0AA37CTX1</accession>
<gene>
    <name evidence="2" type="ORF">KAM351_05600</name>
</gene>